<reference evidence="4" key="1">
    <citation type="submission" date="2011-12" db="EMBL/GenBank/DDBJ databases">
        <title>The complete genome of chromosome of Sulfobacillus acidophilus DSM 10332.</title>
        <authorList>
            <person name="Lucas S."/>
            <person name="Han J."/>
            <person name="Lapidus A."/>
            <person name="Bruce D."/>
            <person name="Goodwin L."/>
            <person name="Pitluck S."/>
            <person name="Peters L."/>
            <person name="Kyrpides N."/>
            <person name="Mavromatis K."/>
            <person name="Ivanova N."/>
            <person name="Mikhailova N."/>
            <person name="Chertkov O."/>
            <person name="Saunders E."/>
            <person name="Detter J.C."/>
            <person name="Tapia R."/>
            <person name="Han C."/>
            <person name="Land M."/>
            <person name="Hauser L."/>
            <person name="Markowitz V."/>
            <person name="Cheng J.-F."/>
            <person name="Hugenholtz P."/>
            <person name="Woyke T."/>
            <person name="Wu D."/>
            <person name="Pukall R."/>
            <person name="Gehrich-Schroeter G."/>
            <person name="Schneider S."/>
            <person name="Klenk H.-P."/>
            <person name="Eisen J.A."/>
        </authorList>
    </citation>
    <scope>NUCLEOTIDE SEQUENCE [LARGE SCALE GENOMIC DNA]</scope>
    <source>
        <strain evidence="4">ATCC 700253 / DSM 10332 / NAL</strain>
    </source>
</reference>
<name>G8TV85_SULAD</name>
<dbReference type="SMART" id="SM00382">
    <property type="entry name" value="AAA"/>
    <property type="match status" value="1"/>
</dbReference>
<dbReference type="InterPro" id="IPR027417">
    <property type="entry name" value="P-loop_NTPase"/>
</dbReference>
<dbReference type="PATRIC" id="fig|679936.5.peg.1283"/>
<dbReference type="AlphaFoldDB" id="G8TV85"/>
<dbReference type="InterPro" id="IPR003593">
    <property type="entry name" value="AAA+_ATPase"/>
</dbReference>
<feature type="domain" description="AAA+ ATPase" evidence="2">
    <location>
        <begin position="208"/>
        <end position="367"/>
    </location>
</feature>
<reference evidence="3 4" key="2">
    <citation type="journal article" date="2012" name="Stand. Genomic Sci.">
        <title>Complete genome sequence of the moderately thermophilic mineral-sulfide-oxidizing firmicute Sulfobacillus acidophilus type strain (NAL(T)).</title>
        <authorList>
            <person name="Anderson I."/>
            <person name="Chertkov O."/>
            <person name="Chen A."/>
            <person name="Saunders E."/>
            <person name="Lapidus A."/>
            <person name="Nolan M."/>
            <person name="Lucas S."/>
            <person name="Hammon N."/>
            <person name="Deshpande S."/>
            <person name="Cheng J.F."/>
            <person name="Han C."/>
            <person name="Tapia R."/>
            <person name="Goodwin L.A."/>
            <person name="Pitluck S."/>
            <person name="Liolios K."/>
            <person name="Pagani I."/>
            <person name="Ivanova N."/>
            <person name="Mikhailova N."/>
            <person name="Pati A."/>
            <person name="Palaniappan K."/>
            <person name="Land M."/>
            <person name="Pan C."/>
            <person name="Rohde M."/>
            <person name="Pukall R."/>
            <person name="Goker M."/>
            <person name="Detter J.C."/>
            <person name="Woyke T."/>
            <person name="Bristow J."/>
            <person name="Eisen J.A."/>
            <person name="Markowitz V."/>
            <person name="Hugenholtz P."/>
            <person name="Kyrpides N.C."/>
            <person name="Klenk H.P."/>
            <person name="Mavromatis K."/>
        </authorList>
    </citation>
    <scope>NUCLEOTIDE SEQUENCE [LARGE SCALE GENOMIC DNA]</scope>
    <source>
        <strain evidence="4">ATCC 700253 / DSM 10332 / NAL</strain>
    </source>
</reference>
<gene>
    <name evidence="3" type="ordered locus">Sulac_1225</name>
</gene>
<keyword evidence="4" id="KW-1185">Reference proteome</keyword>
<protein>
    <submittedName>
        <fullName evidence="3">Type II secretion system protein E</fullName>
    </submittedName>
</protein>
<dbReference type="HOGENOM" id="CLU_642389_0_0_9"/>
<dbReference type="Proteomes" id="UP000005439">
    <property type="component" value="Chromosome"/>
</dbReference>
<evidence type="ECO:0000259" key="2">
    <source>
        <dbReference type="SMART" id="SM00382"/>
    </source>
</evidence>
<dbReference type="PANTHER" id="PTHR30486:SF6">
    <property type="entry name" value="TYPE IV PILUS RETRACTATION ATPASE PILT"/>
    <property type="match status" value="1"/>
</dbReference>
<evidence type="ECO:0000256" key="1">
    <source>
        <dbReference type="ARBA" id="ARBA00006611"/>
    </source>
</evidence>
<dbReference type="STRING" id="679936.Sulac_1225"/>
<dbReference type="Pfam" id="PF00437">
    <property type="entry name" value="T2SSE"/>
    <property type="match status" value="1"/>
</dbReference>
<dbReference type="Gene3D" id="3.40.50.300">
    <property type="entry name" value="P-loop containing nucleotide triphosphate hydrolases"/>
    <property type="match status" value="1"/>
</dbReference>
<sequence>MSQTSPLWQAWSQQTTAQQSWSLEIEEAFNWLRTHAGDLLLDPTSADPDTLKQWIWKAVASRNLLPHDADRLTQRLFDQLTGAGVLTPLFYDPSITEIMVVDTHVYIERQGRIVPALTLASSSDAIRLAEQLCHHCHVEYQTTNPLINLTWPENGARINIVHHVLSPTGVAITIRKRNEEVSLQLVDLIQSRAVSEEAAILITEAARSHLNLLFAGTPGSGKTTLLRAFAQTAIDPTERVIVLEDTEELRLQFPHMIVLIGQTDDPTPEERRMGIVTIHELFRNTLRQRFDRLLVGEVRGIEAFDMLQAAITGEGGIFSTIHLRTPHVFLERLLLIAERYNLRLSMPLLERIIPKAIDFIIQVERDGEGHRHISEIVEHLPDGRAQTLYAWNPQTHQLESRLPLADHHRAWMQRHQRSASPASAVPEWRKDLLELYSHWDDVVRPAS</sequence>
<dbReference type="Gene3D" id="3.30.450.380">
    <property type="match status" value="1"/>
</dbReference>
<dbReference type="GO" id="GO:0016887">
    <property type="term" value="F:ATP hydrolysis activity"/>
    <property type="evidence" value="ECO:0007669"/>
    <property type="project" value="InterPro"/>
</dbReference>
<dbReference type="PANTHER" id="PTHR30486">
    <property type="entry name" value="TWITCHING MOTILITY PROTEIN PILT"/>
    <property type="match status" value="1"/>
</dbReference>
<evidence type="ECO:0000313" key="3">
    <source>
        <dbReference type="EMBL" id="AEW04725.1"/>
    </source>
</evidence>
<accession>G8TV85</accession>
<dbReference type="CDD" id="cd01130">
    <property type="entry name" value="VirB11-like_ATPase"/>
    <property type="match status" value="1"/>
</dbReference>
<dbReference type="InterPro" id="IPR050921">
    <property type="entry name" value="T4SS_GSP_E_ATPase"/>
</dbReference>
<dbReference type="KEGG" id="sap:Sulac_1225"/>
<evidence type="ECO:0000313" key="4">
    <source>
        <dbReference type="Proteomes" id="UP000005439"/>
    </source>
</evidence>
<dbReference type="SUPFAM" id="SSF52540">
    <property type="entry name" value="P-loop containing nucleoside triphosphate hydrolases"/>
    <property type="match status" value="1"/>
</dbReference>
<proteinExistence type="inferred from homology"/>
<dbReference type="EMBL" id="CP003179">
    <property type="protein sequence ID" value="AEW04725.1"/>
    <property type="molecule type" value="Genomic_DNA"/>
</dbReference>
<organism evidence="3 4">
    <name type="scientific">Sulfobacillus acidophilus (strain ATCC 700253 / DSM 10332 / NAL)</name>
    <dbReference type="NCBI Taxonomy" id="679936"/>
    <lineage>
        <taxon>Bacteria</taxon>
        <taxon>Bacillati</taxon>
        <taxon>Bacillota</taxon>
        <taxon>Clostridia</taxon>
        <taxon>Eubacteriales</taxon>
        <taxon>Clostridiales Family XVII. Incertae Sedis</taxon>
        <taxon>Sulfobacillus</taxon>
    </lineage>
</organism>
<dbReference type="InterPro" id="IPR001482">
    <property type="entry name" value="T2SS/T4SS_dom"/>
</dbReference>
<comment type="similarity">
    <text evidence="1">Belongs to the GSP E family.</text>
</comment>